<dbReference type="GeneID" id="115969075"/>
<gene>
    <name evidence="2" type="primary">LOC115969075</name>
</gene>
<dbReference type="KEGG" id="qlo:115969075"/>
<dbReference type="PANTHER" id="PTHR31642:SF289">
    <property type="entry name" value="SPERMIDINE HYDROXYCINNAMOYL TRANSFERASE"/>
    <property type="match status" value="1"/>
</dbReference>
<dbReference type="InParanoid" id="A0A7N2MVZ2"/>
<dbReference type="OMA" id="RTEIECN"/>
<dbReference type="AlphaFoldDB" id="A0A7N2MVZ2"/>
<accession>A0A7N2MVZ2</accession>
<reference evidence="2" key="2">
    <citation type="submission" date="2021-01" db="UniProtKB">
        <authorList>
            <consortium name="EnsemblPlants"/>
        </authorList>
    </citation>
    <scope>IDENTIFICATION</scope>
</reference>
<protein>
    <recommendedName>
        <fullName evidence="4">Spermidine hydroxycinnamoyl transferase</fullName>
    </recommendedName>
</protein>
<evidence type="ECO:0008006" key="4">
    <source>
        <dbReference type="Google" id="ProtNLM"/>
    </source>
</evidence>
<dbReference type="OrthoDB" id="671439at2759"/>
<evidence type="ECO:0000256" key="1">
    <source>
        <dbReference type="ARBA" id="ARBA00009861"/>
    </source>
</evidence>
<name>A0A7N2MVZ2_QUELO</name>
<dbReference type="Pfam" id="PF02458">
    <property type="entry name" value="Transferase"/>
    <property type="match status" value="1"/>
</dbReference>
<dbReference type="PANTHER" id="PTHR31642">
    <property type="entry name" value="TRICHOTHECENE 3-O-ACETYLTRANSFERASE"/>
    <property type="match status" value="1"/>
</dbReference>
<dbReference type="InterPro" id="IPR050317">
    <property type="entry name" value="Plant_Fungal_Acyltransferase"/>
</dbReference>
<dbReference type="GO" id="GO:0016747">
    <property type="term" value="F:acyltransferase activity, transferring groups other than amino-acyl groups"/>
    <property type="evidence" value="ECO:0007669"/>
    <property type="project" value="TreeGrafter"/>
</dbReference>
<sequence>MMSISIKSNSIVIPSEPTPSGLLQLSESDQVAQWTHAPAIHIYKSNNNIPFSFEKMKNALSRALVHFYPLAGRLRWIEGGRLELDCNVMGVQISEAYADAKLDELGDFAPTGVVEDLVPKIDYTTPIEEWPLFLAQLTRFSCGGICVGTAVSHTMADGLSATNFINSWAKLARGCDLEDNEIPFLDRTVLRSSKPLMKLRFDHITYTTKSPLMIGSLDAKEEQKKETSVTLLKLTREQVEGLRNRANNETPYQENGVSTIRPYSRYEAISGHMWRCACKVRRVADHDNQPTRVRILVDIRNRLNPPLPQQYFGNAICATVTSTCLYGDLLSKPLGYSAGKLREAIETVTDEYIMSNLDFIASQKHVGGLRNSFHIRGLGTEAPFLGNPNLSLGSWMNLPVYDTDFGWGEPTYVGPGLLNMDGKSFILPSPLNDGSLIIAFRLQTQHMDSFKKFFYEDLAI</sequence>
<organism evidence="2 3">
    <name type="scientific">Quercus lobata</name>
    <name type="common">Valley oak</name>
    <dbReference type="NCBI Taxonomy" id="97700"/>
    <lineage>
        <taxon>Eukaryota</taxon>
        <taxon>Viridiplantae</taxon>
        <taxon>Streptophyta</taxon>
        <taxon>Embryophyta</taxon>
        <taxon>Tracheophyta</taxon>
        <taxon>Spermatophyta</taxon>
        <taxon>Magnoliopsida</taxon>
        <taxon>eudicotyledons</taxon>
        <taxon>Gunneridae</taxon>
        <taxon>Pentapetalae</taxon>
        <taxon>rosids</taxon>
        <taxon>fabids</taxon>
        <taxon>Fagales</taxon>
        <taxon>Fagaceae</taxon>
        <taxon>Quercus</taxon>
    </lineage>
</organism>
<dbReference type="RefSeq" id="XP_030944499.1">
    <property type="nucleotide sequence ID" value="XM_031088639.1"/>
</dbReference>
<dbReference type="EMBL" id="LRBV02000011">
    <property type="status" value="NOT_ANNOTATED_CDS"/>
    <property type="molecule type" value="Genomic_DNA"/>
</dbReference>
<keyword evidence="3" id="KW-1185">Reference proteome</keyword>
<dbReference type="RefSeq" id="XP_030944500.1">
    <property type="nucleotide sequence ID" value="XM_031088640.1"/>
</dbReference>
<dbReference type="EnsemblPlants" id="QL11p006505:mrna">
    <property type="protein sequence ID" value="QL11p006505:mrna:CDS:1"/>
    <property type="gene ID" value="QL11p006505"/>
</dbReference>
<reference evidence="2 3" key="1">
    <citation type="journal article" date="2016" name="G3 (Bethesda)">
        <title>First Draft Assembly and Annotation of the Genome of a California Endemic Oak Quercus lobata Nee (Fagaceae).</title>
        <authorList>
            <person name="Sork V.L."/>
            <person name="Fitz-Gibbon S.T."/>
            <person name="Puiu D."/>
            <person name="Crepeau M."/>
            <person name="Gugger P.F."/>
            <person name="Sherman R."/>
            <person name="Stevens K."/>
            <person name="Langley C.H."/>
            <person name="Pellegrini M."/>
            <person name="Salzberg S.L."/>
        </authorList>
    </citation>
    <scope>NUCLEOTIDE SEQUENCE [LARGE SCALE GENOMIC DNA]</scope>
    <source>
        <strain evidence="2 3">cv. SW786</strain>
    </source>
</reference>
<dbReference type="Proteomes" id="UP000594261">
    <property type="component" value="Chromosome 11"/>
</dbReference>
<evidence type="ECO:0000313" key="3">
    <source>
        <dbReference type="Proteomes" id="UP000594261"/>
    </source>
</evidence>
<dbReference type="Gene3D" id="3.30.559.10">
    <property type="entry name" value="Chloramphenicol acetyltransferase-like domain"/>
    <property type="match status" value="2"/>
</dbReference>
<evidence type="ECO:0000313" key="2">
    <source>
        <dbReference type="EnsemblPlants" id="QL11p006505:mrna:CDS:1"/>
    </source>
</evidence>
<comment type="similarity">
    <text evidence="1">Belongs to the plant acyltransferase family.</text>
</comment>
<proteinExistence type="inferred from homology"/>
<dbReference type="InterPro" id="IPR023213">
    <property type="entry name" value="CAT-like_dom_sf"/>
</dbReference>
<dbReference type="Gramene" id="QL11p006505:mrna">
    <property type="protein sequence ID" value="QL11p006505:mrna:CDS:1"/>
    <property type="gene ID" value="QL11p006505"/>
</dbReference>